<keyword evidence="3" id="KW-1185">Reference proteome</keyword>
<comment type="caution">
    <text evidence="2">The sequence shown here is derived from an EMBL/GenBank/DDBJ whole genome shotgun (WGS) entry which is preliminary data.</text>
</comment>
<evidence type="ECO:0000313" key="3">
    <source>
        <dbReference type="Proteomes" id="UP000589626"/>
    </source>
</evidence>
<proteinExistence type="predicted"/>
<dbReference type="AlphaFoldDB" id="A0A7W4VWB2"/>
<reference evidence="2 3" key="1">
    <citation type="submission" date="2020-08" db="EMBL/GenBank/DDBJ databases">
        <title>Sequencing the genomes of 1000 actinobacteria strains.</title>
        <authorList>
            <person name="Klenk H.-P."/>
        </authorList>
    </citation>
    <scope>NUCLEOTIDE SEQUENCE [LARGE SCALE GENOMIC DNA]</scope>
    <source>
        <strain evidence="2 3">DSM 105498</strain>
    </source>
</reference>
<dbReference type="InterPro" id="IPR045632">
    <property type="entry name" value="DUF6314"/>
</dbReference>
<evidence type="ECO:0000313" key="2">
    <source>
        <dbReference type="EMBL" id="MBB3042703.1"/>
    </source>
</evidence>
<accession>A0A7W4VWB2</accession>
<dbReference type="RefSeq" id="WP_183592646.1">
    <property type="nucleotide sequence ID" value="NZ_JACHWR010000002.1"/>
</dbReference>
<dbReference type="Pfam" id="PF19834">
    <property type="entry name" value="DUF6314"/>
    <property type="match status" value="1"/>
</dbReference>
<organism evidence="2 3">
    <name type="scientific">Nocardioides soli</name>
    <dbReference type="NCBI Taxonomy" id="1036020"/>
    <lineage>
        <taxon>Bacteria</taxon>
        <taxon>Bacillati</taxon>
        <taxon>Actinomycetota</taxon>
        <taxon>Actinomycetes</taxon>
        <taxon>Propionibacteriales</taxon>
        <taxon>Nocardioidaceae</taxon>
        <taxon>Nocardioides</taxon>
    </lineage>
</organism>
<dbReference type="Proteomes" id="UP000589626">
    <property type="component" value="Unassembled WGS sequence"/>
</dbReference>
<evidence type="ECO:0000259" key="1">
    <source>
        <dbReference type="Pfam" id="PF19834"/>
    </source>
</evidence>
<sequence>MDLAALLGTWSLTRVVHDRSTGERRDVTGTLTLTAESPHRIRWVEAGTMSWPGHEVPVERTLYADLEDGGWIVRFADGRVFHPWTVGARVDHACAPDHYRGLVEVTGDPVEAWTVTWDATGPQKDYRMVTVHDRRR</sequence>
<gene>
    <name evidence="2" type="ORF">FHU40_002521</name>
</gene>
<feature type="domain" description="DUF6314" evidence="1">
    <location>
        <begin position="6"/>
        <end position="134"/>
    </location>
</feature>
<dbReference type="EMBL" id="JACHWR010000002">
    <property type="protein sequence ID" value="MBB3042703.1"/>
    <property type="molecule type" value="Genomic_DNA"/>
</dbReference>
<name>A0A7W4VWB2_9ACTN</name>
<protein>
    <recommendedName>
        <fullName evidence="1">DUF6314 domain-containing protein</fullName>
    </recommendedName>
</protein>